<name>A0ABW2YDI4_9GAMM</name>
<evidence type="ECO:0000256" key="1">
    <source>
        <dbReference type="SAM" id="SignalP"/>
    </source>
</evidence>
<protein>
    <submittedName>
        <fullName evidence="2">Uncharacterized protein</fullName>
    </submittedName>
</protein>
<accession>A0ABW2YDI4</accession>
<evidence type="ECO:0000313" key="3">
    <source>
        <dbReference type="Proteomes" id="UP001597110"/>
    </source>
</evidence>
<dbReference type="EMBL" id="JBHTIF010000002">
    <property type="protein sequence ID" value="MFD0726602.1"/>
    <property type="molecule type" value="Genomic_DNA"/>
</dbReference>
<sequence length="214" mass="21907">MESRSHGHRILRFAALLFLLASLGIADAAAYTVTIGTGTKAAYLRVGDGSITGGNYSAGGTPADNTTVNLVSVTVPAASVGNATAQAMTGTGRVTSDWDGFAFCNAGQVYIGAFFRLPTNPNQSATLRVNTPVNLTSVGGDTIPITQISWTSSGNGDAGAQPFPAGTFTGGTQTLATLLRNTWAESCHSFSYANAAIRAAGTYNARATYTLATP</sequence>
<keyword evidence="3" id="KW-1185">Reference proteome</keyword>
<evidence type="ECO:0000313" key="2">
    <source>
        <dbReference type="EMBL" id="MFD0726602.1"/>
    </source>
</evidence>
<feature type="chain" id="PRO_5045378937" evidence="1">
    <location>
        <begin position="29"/>
        <end position="214"/>
    </location>
</feature>
<reference evidence="3" key="1">
    <citation type="journal article" date="2019" name="Int. J. Syst. Evol. Microbiol.">
        <title>The Global Catalogue of Microorganisms (GCM) 10K type strain sequencing project: providing services to taxonomists for standard genome sequencing and annotation.</title>
        <authorList>
            <consortium name="The Broad Institute Genomics Platform"/>
            <consortium name="The Broad Institute Genome Sequencing Center for Infectious Disease"/>
            <person name="Wu L."/>
            <person name="Ma J."/>
        </authorList>
    </citation>
    <scope>NUCLEOTIDE SEQUENCE [LARGE SCALE GENOMIC DNA]</scope>
    <source>
        <strain evidence="3">CCUG 55585</strain>
    </source>
</reference>
<proteinExistence type="predicted"/>
<comment type="caution">
    <text evidence="2">The sequence shown here is derived from an EMBL/GenBank/DDBJ whole genome shotgun (WGS) entry which is preliminary data.</text>
</comment>
<feature type="signal peptide" evidence="1">
    <location>
        <begin position="1"/>
        <end position="28"/>
    </location>
</feature>
<organism evidence="2 3">
    <name type="scientific">Lysobacter brunescens</name>
    <dbReference type="NCBI Taxonomy" id="262323"/>
    <lineage>
        <taxon>Bacteria</taxon>
        <taxon>Pseudomonadati</taxon>
        <taxon>Pseudomonadota</taxon>
        <taxon>Gammaproteobacteria</taxon>
        <taxon>Lysobacterales</taxon>
        <taxon>Lysobacteraceae</taxon>
        <taxon>Lysobacter</taxon>
    </lineage>
</organism>
<dbReference type="Proteomes" id="UP001597110">
    <property type="component" value="Unassembled WGS sequence"/>
</dbReference>
<gene>
    <name evidence="2" type="ORF">ACFQ0E_13455</name>
</gene>
<keyword evidence="1" id="KW-0732">Signal</keyword>
<dbReference type="RefSeq" id="WP_386824602.1">
    <property type="nucleotide sequence ID" value="NZ_JBHTIF010000002.1"/>
</dbReference>